<proteinExistence type="inferred from homology"/>
<dbReference type="PANTHER" id="PTHR23412">
    <property type="entry name" value="STEREOCILIN RELATED"/>
    <property type="match status" value="1"/>
</dbReference>
<feature type="compositionally biased region" description="Low complexity" evidence="7">
    <location>
        <begin position="2345"/>
        <end position="2359"/>
    </location>
</feature>
<evidence type="ECO:0000256" key="8">
    <source>
        <dbReference type="SAM" id="SignalP"/>
    </source>
</evidence>
<keyword evidence="10" id="KW-1185">Reference proteome</keyword>
<organism evidence="9 10">
    <name type="scientific">Characodon lateralis</name>
    <dbReference type="NCBI Taxonomy" id="208331"/>
    <lineage>
        <taxon>Eukaryota</taxon>
        <taxon>Metazoa</taxon>
        <taxon>Chordata</taxon>
        <taxon>Craniata</taxon>
        <taxon>Vertebrata</taxon>
        <taxon>Euteleostomi</taxon>
        <taxon>Actinopterygii</taxon>
        <taxon>Neopterygii</taxon>
        <taxon>Teleostei</taxon>
        <taxon>Neoteleostei</taxon>
        <taxon>Acanthomorphata</taxon>
        <taxon>Ovalentaria</taxon>
        <taxon>Atherinomorphae</taxon>
        <taxon>Cyprinodontiformes</taxon>
        <taxon>Goodeidae</taxon>
        <taxon>Characodon</taxon>
    </lineage>
</organism>
<sequence length="2388" mass="264670">MGGPRTFSQVLLLSAIGIVFVPFLASASGNTTRGPGLLTPENSTSSTPSPISQESCQGVNLQDPSRSIFAAVDSLVGKLSCKRRENTNLSEASFMEVERNIRRIVESSIKVLSDLGTNESGYNVLEQIGILESLKVENYNDPTFIRLWFSLKMTFLLPFVTESFLIQLGNKNFSCSSFQELVKSLSEGLDTSQTMEKKQIYSHFIQVYLTRQNVAEPGCTHTAKANEDWVEKNFQSFLVFAKLEELKHINSNFSATDVLEKLSPRQKAELILDPESGALEDVDFVRAVITNVTISGDNEQLTEFFQAFSKLGKQTNTTFILNAAVRETILNLTLNGLAPKFVSFEVEDYELWFQVYLVPVIASLHPDSLRVIPSNISCESYQAIVTGLMESLEFLPLGISMDVRASLESLQETFPDCAELDSFTCKETQVDEMLICFGVDSSQLQKTLEDNNSTSAVCNFNIIEHACTTPTKLTAGNLATLLTCSVETNKPYVVEVWQLLFQKASPVLRQALDMFATMAPTTMNSAYSNALDALGEVVVKKLTQDQLKSKDAIRSRFQMELRPFLASPSTNFLSCLGTYNFSCQTYQLVLEAFSNQSPLMDNNRKRAVFTHFIQPFLSRKDLPDPGCVSSADGSQLWLQANLGNFSVFATIEDLQAFNPNFSSAQALSELSPSQVAQLLLSSDISSDTKFIDRVFERLENGNAVDNVDEFFTKLTEQEEVPEFQADVRDRIMNKTYIIISPSFPEFTEQDFFGWFHVKLVPVLASFTPEMLQGVTTNMNCTNYRIIVSGMAKVVSAIPQQRLQEIADVLLEYLQDSAAVIDQPDCRTGIKTDAQWIETNLGPFSQYITYSELKFFNLSLGALVNVLSPTQKAELIMDPDSGGLEDAILVKEVLTNLTESGDEEQLAQFFQVFTQILQQTNTTFILNAAITILDTLSPGQKAEFLLQPNKLANDSLFIAVFKPFTESASLENLHSFFIAFVDGFEKTNLTSVNPSVRENILNLTITALVPKFYQLNSEGFRLWFQVYLPLFLPSATSTTFEIIPRNISCSSYQQIVKGFDMIISHLSEAQKQEVLKFGLDYLKGQVSSGVSCVDSGTETNDRGWLEDNFGQFRFRASFQDFLSLKKDFKGAEVVDLLTFSQLKELAAISSQLKGTQDVTKVMAVINPAHFAAFFDSLSKAVVAQSVNYTQEVKSAFLQAVFDRGGLPAVGDDDFLQWLKRLNPLLVDLSPNLVTRFVNLAANRSCTISQEIINVLDTIQTTLSNNTKAEIYKNVLLFLQVPTPPKCYSGGSFYLFLKKNFLSFGFPDVSTFISLLPPTRKSELLNTISTSELRQFLSQPDVIDIGSDICTIFSNYNNTAAFLQSEDVPDDVRTIILPCVWPLALSSNRRSEVDLWFNVRLKNYLRFLTKDLISSTEVQKASCLSFQKLVSFMGNNFTYTSSEFGRQDVYITIRSYLRAGSGARCYDPTDADLNSTSWFANYMGVFVIFITLDDLTSFVNLHLTTSQLEVFLVDKDNLKLFNNTAIPKNVTNYYITKLFESHPSFDVMMLPGSWLCSSDVPSSAFSSLTEAETMTILDRLKTFCNGTEDSERSAALASNIKVLTEQTFQDLGSASSGLTTSQILSVSPSVLVSSLFTLGSVNTWGQDQATTIIQSITSSGFQINSAASLESLGTLIVGVPSELMENISASEVLSASKNPTLVSNMLKAPNVIQEIFVRKIISADPSLAKVVQNVPDSLATEIPPSMLVFTEGTADITVINKKTWTRDQSTMFFANLAETDFDVEQLSPSVLQGFTCSTVKKMRKSRIKQLIHACRPRKGRAKVELQEPQVTCMYNLLRDDLSQNFTDYPSDMLLYLDIQDVQKENCRSYFSALGAADFTVASSILNKGPKKLKEARRCLGISGISLSRDNVEVLGNMACSLDRSDIENADPLILEKLKACKDLSDSQVVAMETLLLSGKTQYGNTTTWNQQTLEDLGTLPLYFTKKVWGSFQDSTKKKFLKGFMPTLRKEETEKKKLKNLFKQINPRIAKRGAGCTVGNITQVTIGNPSFPFGYNLMQFDLCLDIPILKDNLNSICQKVDEDDYQKVILNKLNQAFPTGVPDQAVQMLASVSRTATLHDISKWNITTLDTLAALMEPKNGIWEKAKSKEIITKYLNNLGNSLGSTELNVIDSNLCSLDASTLQTITADSTRNAKLLKVASCSAEQKRVLYEINNTSFSGHRDNPINFYNLIKSYLGGAPLTDIAALSTQNISMDINTFRSLDINVIINLTVRNVRCLLAENLPDLKLFENDTVVQTWVNLQLQSDLDTLGVGLITNRASPTAVTSSNTSGAHATVQTNTDGTVTQGNTNSTPTPSQSATTSGVLELTRSPASVLLAALFTAVLRVLLQPA</sequence>
<keyword evidence="6" id="KW-0325">Glycoprotein</keyword>
<dbReference type="InterPro" id="IPR010335">
    <property type="entry name" value="Mesothelin"/>
</dbReference>
<dbReference type="EMBL" id="JAHUTJ010016788">
    <property type="protein sequence ID" value="MED6270170.1"/>
    <property type="molecule type" value="Genomic_DNA"/>
</dbReference>
<evidence type="ECO:0000313" key="9">
    <source>
        <dbReference type="EMBL" id="MED6270170.1"/>
    </source>
</evidence>
<reference evidence="9 10" key="1">
    <citation type="submission" date="2021-06" db="EMBL/GenBank/DDBJ databases">
        <authorList>
            <person name="Palmer J.M."/>
        </authorList>
    </citation>
    <scope>NUCLEOTIDE SEQUENCE [LARGE SCALE GENOMIC DNA]</scope>
    <source>
        <strain evidence="9 10">CL_MEX2019</strain>
        <tissue evidence="9">Muscle</tissue>
    </source>
</reference>
<feature type="compositionally biased region" description="Polar residues" evidence="7">
    <location>
        <begin position="2318"/>
        <end position="2344"/>
    </location>
</feature>
<evidence type="ECO:0000256" key="7">
    <source>
        <dbReference type="SAM" id="MobiDB-lite"/>
    </source>
</evidence>
<evidence type="ECO:0000256" key="3">
    <source>
        <dbReference type="ARBA" id="ARBA00022729"/>
    </source>
</evidence>
<keyword evidence="3 8" id="KW-0732">Signal</keyword>
<dbReference type="PANTHER" id="PTHR23412:SF6">
    <property type="entry name" value="MESOTHELIN"/>
    <property type="match status" value="1"/>
</dbReference>
<gene>
    <name evidence="9" type="ORF">CHARACLAT_007242</name>
</gene>
<protein>
    <recommendedName>
        <fullName evidence="11">Mesothelin-like protein</fullName>
    </recommendedName>
</protein>
<name>A0ABU7D6S3_9TELE</name>
<feature type="chain" id="PRO_5046984651" description="Mesothelin-like protein" evidence="8">
    <location>
        <begin position="28"/>
        <end position="2388"/>
    </location>
</feature>
<keyword evidence="4" id="KW-0130">Cell adhesion</keyword>
<accession>A0ABU7D6S3</accession>
<evidence type="ECO:0000256" key="2">
    <source>
        <dbReference type="ARBA" id="ARBA00011016"/>
    </source>
</evidence>
<dbReference type="Proteomes" id="UP001352852">
    <property type="component" value="Unassembled WGS sequence"/>
</dbReference>
<feature type="region of interest" description="Disordered" evidence="7">
    <location>
        <begin position="2318"/>
        <end position="2360"/>
    </location>
</feature>
<comment type="subcellular location">
    <subcellularLocation>
        <location evidence="1">Membrane</location>
    </subcellularLocation>
</comment>
<dbReference type="Pfam" id="PF06060">
    <property type="entry name" value="Mesothelin"/>
    <property type="match status" value="1"/>
</dbReference>
<comment type="caution">
    <text evidence="9">The sequence shown here is derived from an EMBL/GenBank/DDBJ whole genome shotgun (WGS) entry which is preliminary data.</text>
</comment>
<dbReference type="InterPro" id="IPR026664">
    <property type="entry name" value="Stereocilin-rel"/>
</dbReference>
<keyword evidence="5" id="KW-0472">Membrane</keyword>
<evidence type="ECO:0000256" key="4">
    <source>
        <dbReference type="ARBA" id="ARBA00022889"/>
    </source>
</evidence>
<evidence type="ECO:0000256" key="5">
    <source>
        <dbReference type="ARBA" id="ARBA00023136"/>
    </source>
</evidence>
<comment type="similarity">
    <text evidence="2">Belongs to the mesothelin family.</text>
</comment>
<feature type="region of interest" description="Disordered" evidence="7">
    <location>
        <begin position="33"/>
        <end position="58"/>
    </location>
</feature>
<evidence type="ECO:0000256" key="1">
    <source>
        <dbReference type="ARBA" id="ARBA00004370"/>
    </source>
</evidence>
<feature type="signal peptide" evidence="8">
    <location>
        <begin position="1"/>
        <end position="27"/>
    </location>
</feature>
<evidence type="ECO:0000313" key="10">
    <source>
        <dbReference type="Proteomes" id="UP001352852"/>
    </source>
</evidence>
<feature type="compositionally biased region" description="Low complexity" evidence="7">
    <location>
        <begin position="39"/>
        <end position="55"/>
    </location>
</feature>
<evidence type="ECO:0000256" key="6">
    <source>
        <dbReference type="ARBA" id="ARBA00023180"/>
    </source>
</evidence>
<evidence type="ECO:0008006" key="11">
    <source>
        <dbReference type="Google" id="ProtNLM"/>
    </source>
</evidence>